<dbReference type="Ensembl" id="ENSSMRT00000003196.1">
    <property type="protein sequence ID" value="ENSSMRP00000002666.1"/>
    <property type="gene ID" value="ENSSMRG00000002287.1"/>
</dbReference>
<sequence>MEGNNQLCIWHWSTRHVAKWLQEEGFCEYVDILCDTHKLDYITDSEYDLRSPPLEIKVLGDIKRLMLSICRWQKHHPEVLEELGCNGDVPIGSLPTVMGTDWFCNGEAQRDCDDCEHVADFSADQYQYANGKNKHSTRRLDPEYWKIALSCIYVFTLFGLTSFVMTYPPLPDIFLDRCACLARCLPSTVAQLSGQQALILEDLYSRISLNGTILGQCFEAASVR</sequence>
<evidence type="ECO:0000256" key="1">
    <source>
        <dbReference type="SAM" id="Phobius"/>
    </source>
</evidence>
<keyword evidence="1" id="KW-0472">Membrane</keyword>
<reference evidence="2" key="1">
    <citation type="submission" date="2025-08" db="UniProtKB">
        <authorList>
            <consortium name="Ensembl"/>
        </authorList>
    </citation>
    <scope>IDENTIFICATION</scope>
</reference>
<accession>A0A8D0DGP4</accession>
<protein>
    <recommendedName>
        <fullName evidence="4">SAM domain-containing protein</fullName>
    </recommendedName>
</protein>
<dbReference type="GO" id="GO:0033188">
    <property type="term" value="F:sphingomyelin synthase activity"/>
    <property type="evidence" value="ECO:0007669"/>
    <property type="project" value="TreeGrafter"/>
</dbReference>
<dbReference type="GeneTree" id="ENSGT00940000155540"/>
<dbReference type="GO" id="GO:0000139">
    <property type="term" value="C:Golgi membrane"/>
    <property type="evidence" value="ECO:0007669"/>
    <property type="project" value="TreeGrafter"/>
</dbReference>
<dbReference type="Proteomes" id="UP000694421">
    <property type="component" value="Unplaced"/>
</dbReference>
<keyword evidence="1" id="KW-0812">Transmembrane</keyword>
<dbReference type="InterPro" id="IPR045221">
    <property type="entry name" value="Sphingomyelin_synth-like"/>
</dbReference>
<evidence type="ECO:0008006" key="4">
    <source>
        <dbReference type="Google" id="ProtNLM"/>
    </source>
</evidence>
<dbReference type="OMA" id="CYNHRID"/>
<dbReference type="CDD" id="cd09515">
    <property type="entry name" value="SAM_SGMS1-like"/>
    <property type="match status" value="1"/>
</dbReference>
<dbReference type="GO" id="GO:0047493">
    <property type="term" value="F:ceramide cholinephosphotransferase activity"/>
    <property type="evidence" value="ECO:0007669"/>
    <property type="project" value="TreeGrafter"/>
</dbReference>
<dbReference type="PANTHER" id="PTHR21290:SF25">
    <property type="entry name" value="SPHINGOMYELIN SYNTHASE-RELATED PROTEIN 1"/>
    <property type="match status" value="1"/>
</dbReference>
<reference evidence="2" key="2">
    <citation type="submission" date="2025-09" db="UniProtKB">
        <authorList>
            <consortium name="Ensembl"/>
        </authorList>
    </citation>
    <scope>IDENTIFICATION</scope>
</reference>
<keyword evidence="1" id="KW-1133">Transmembrane helix</keyword>
<dbReference type="Gene3D" id="1.10.150.50">
    <property type="entry name" value="Transcription Factor, Ets-1"/>
    <property type="match status" value="1"/>
</dbReference>
<evidence type="ECO:0000313" key="3">
    <source>
        <dbReference type="Proteomes" id="UP000694421"/>
    </source>
</evidence>
<dbReference type="GO" id="GO:0005789">
    <property type="term" value="C:endoplasmic reticulum membrane"/>
    <property type="evidence" value="ECO:0007669"/>
    <property type="project" value="TreeGrafter"/>
</dbReference>
<proteinExistence type="predicted"/>
<dbReference type="AlphaFoldDB" id="A0A8D0DGP4"/>
<feature type="transmembrane region" description="Helical" evidence="1">
    <location>
        <begin position="144"/>
        <end position="167"/>
    </location>
</feature>
<dbReference type="SUPFAM" id="SSF47769">
    <property type="entry name" value="SAM/Pointed domain"/>
    <property type="match status" value="1"/>
</dbReference>
<keyword evidence="3" id="KW-1185">Reference proteome</keyword>
<name>A0A8D0DGP4_SALMN</name>
<dbReference type="GO" id="GO:0046513">
    <property type="term" value="P:ceramide biosynthetic process"/>
    <property type="evidence" value="ECO:0007669"/>
    <property type="project" value="TreeGrafter"/>
</dbReference>
<dbReference type="PANTHER" id="PTHR21290">
    <property type="entry name" value="SPHINGOMYELIN SYNTHETASE"/>
    <property type="match status" value="1"/>
</dbReference>
<organism evidence="2 3">
    <name type="scientific">Salvator merianae</name>
    <name type="common">Argentine black and white tegu</name>
    <name type="synonym">Tupinambis merianae</name>
    <dbReference type="NCBI Taxonomy" id="96440"/>
    <lineage>
        <taxon>Eukaryota</taxon>
        <taxon>Metazoa</taxon>
        <taxon>Chordata</taxon>
        <taxon>Craniata</taxon>
        <taxon>Vertebrata</taxon>
        <taxon>Euteleostomi</taxon>
        <taxon>Lepidosauria</taxon>
        <taxon>Squamata</taxon>
        <taxon>Bifurcata</taxon>
        <taxon>Unidentata</taxon>
        <taxon>Episquamata</taxon>
        <taxon>Laterata</taxon>
        <taxon>Teiioidea</taxon>
        <taxon>Teiidae</taxon>
        <taxon>Salvator</taxon>
    </lineage>
</organism>
<dbReference type="InterPro" id="IPR013761">
    <property type="entry name" value="SAM/pointed_sf"/>
</dbReference>
<evidence type="ECO:0000313" key="2">
    <source>
        <dbReference type="Ensembl" id="ENSSMRP00000002666.1"/>
    </source>
</evidence>
<dbReference type="GO" id="GO:0005886">
    <property type="term" value="C:plasma membrane"/>
    <property type="evidence" value="ECO:0007669"/>
    <property type="project" value="TreeGrafter"/>
</dbReference>